<dbReference type="RefSeq" id="WP_143094105.1">
    <property type="nucleotide sequence ID" value="NZ_FOXR01000080.1"/>
</dbReference>
<dbReference type="OrthoDB" id="2039553at2"/>
<organism evidence="1 2">
    <name type="scientific">Caldicoprobacter faecalis</name>
    <dbReference type="NCBI Taxonomy" id="937334"/>
    <lineage>
        <taxon>Bacteria</taxon>
        <taxon>Bacillati</taxon>
        <taxon>Bacillota</taxon>
        <taxon>Clostridia</taxon>
        <taxon>Caldicoprobacterales</taxon>
        <taxon>Caldicoprobacteraceae</taxon>
        <taxon>Caldicoprobacter</taxon>
    </lineage>
</organism>
<gene>
    <name evidence="1" type="ORF">SAMN05444406_1804</name>
</gene>
<proteinExistence type="predicted"/>
<name>A0A1I5YZB9_9FIRM</name>
<dbReference type="Proteomes" id="UP000198577">
    <property type="component" value="Unassembled WGS sequence"/>
</dbReference>
<evidence type="ECO:0000313" key="2">
    <source>
        <dbReference type="Proteomes" id="UP000198577"/>
    </source>
</evidence>
<sequence length="122" mass="13888">MYDSHGGFHGDGESLYRYTFTVEGETEFLSYIAKDGTWSSLPLSDALNLLMYGGTAGNRNYSYRIAEEVGLPKITNGYWKVVNKQGHRDIDMKYLETTPSFNFALAIYDIDNKVLYMVEIDT</sequence>
<evidence type="ECO:0000313" key="1">
    <source>
        <dbReference type="EMBL" id="SFQ49405.1"/>
    </source>
</evidence>
<dbReference type="AlphaFoldDB" id="A0A1I5YZB9"/>
<protein>
    <submittedName>
        <fullName evidence="1">Uncharacterized protein</fullName>
    </submittedName>
</protein>
<accession>A0A1I5YZB9</accession>
<keyword evidence="2" id="KW-1185">Reference proteome</keyword>
<dbReference type="EMBL" id="FOXR01000080">
    <property type="protein sequence ID" value="SFQ49405.1"/>
    <property type="molecule type" value="Genomic_DNA"/>
</dbReference>
<reference evidence="1 2" key="1">
    <citation type="submission" date="2016-10" db="EMBL/GenBank/DDBJ databases">
        <authorList>
            <person name="de Groot N.N."/>
        </authorList>
    </citation>
    <scope>NUCLEOTIDE SEQUENCE [LARGE SCALE GENOMIC DNA]</scope>
    <source>
        <strain evidence="1 2">DSM 20678</strain>
    </source>
</reference>